<feature type="region of interest" description="Disordered" evidence="1">
    <location>
        <begin position="138"/>
        <end position="179"/>
    </location>
</feature>
<gene>
    <name evidence="2" type="ORF">LPMP_331510</name>
</gene>
<dbReference type="OrthoDB" id="273646at2759"/>
<proteinExistence type="predicted"/>
<dbReference type="VEuPathDB" id="TriTrypDB:LPAL13_330021200"/>
<dbReference type="AlphaFoldDB" id="A0A088RZ61"/>
<feature type="compositionally biased region" description="Basic and acidic residues" evidence="1">
    <location>
        <begin position="138"/>
        <end position="149"/>
    </location>
</feature>
<name>A0A088RZ61_LEIPA</name>
<organism evidence="2 3">
    <name type="scientific">Leishmania panamensis</name>
    <dbReference type="NCBI Taxonomy" id="5679"/>
    <lineage>
        <taxon>Eukaryota</taxon>
        <taxon>Discoba</taxon>
        <taxon>Euglenozoa</taxon>
        <taxon>Kinetoplastea</taxon>
        <taxon>Metakinetoplastina</taxon>
        <taxon>Trypanosomatida</taxon>
        <taxon>Trypanosomatidae</taxon>
        <taxon>Leishmaniinae</taxon>
        <taxon>Leishmania</taxon>
        <taxon>Leishmania guyanensis species complex</taxon>
    </lineage>
</organism>
<feature type="compositionally biased region" description="Polar residues" evidence="1">
    <location>
        <begin position="150"/>
        <end position="164"/>
    </location>
</feature>
<dbReference type="EMBL" id="CP009402">
    <property type="protein sequence ID" value="AIO01443.1"/>
    <property type="molecule type" value="Genomic_DNA"/>
</dbReference>
<dbReference type="GeneID" id="22578304"/>
<dbReference type="eggNOG" id="ENOG502SAGS">
    <property type="taxonomic scope" value="Eukaryota"/>
</dbReference>
<evidence type="ECO:0000256" key="1">
    <source>
        <dbReference type="SAM" id="MobiDB-lite"/>
    </source>
</evidence>
<dbReference type="Proteomes" id="UP000063063">
    <property type="component" value="Chromosome 33"/>
</dbReference>
<sequence length="567" mass="62335">MLMWRSRRAQGVGSGEGVRHLICAVSRRCTRLLPACCFVAADTVCRCCSYSTNFFQSNRTEPKRPFHFVETPPVERDQRSGALPRPSSISAPEVSAGIIAEWVPDVLGYHMPLGLRERSEPAPRSSLAEAADLKALTDAETRGTEHQELQKVSSTTRDTCESSQVGGGGGGHRDGHSGGPSFCGPLPNFATSPVFEWKGYLWQWRPVKVTPVAGAGHPKTSTVSAPLCHWERSPSQDKTLCSAGKENDLAEGVLGESPQDYYLVPFLLCPTLEVRAMQPLMHDSLRRELAAALSACHHQRRRCSEGAKQYRSGTRSCSTYPECKPQLWSIRMPTPVGELAIVSSKNSESDAVIKQSTKFELPTFSMIEGEPPMRVGERTRAWFDPETTHPTPPEAETWEAATATVRDAQGASTESDTVPYVHVFCSEMSTACCDSPLLQTGNKVLASPTPSPRDLSRPTLPIVRRNVVGGGLAELFLAVDRYAALIARGDLTLSAACWATLCDTKSCWVVQRLRVCPLEMERELIAATEAHKRWQQYAISRNRTLVGKSSHGICFYDYPSLAKWPRS</sequence>
<evidence type="ECO:0000313" key="3">
    <source>
        <dbReference type="Proteomes" id="UP000063063"/>
    </source>
</evidence>
<keyword evidence="3" id="KW-1185">Reference proteome</keyword>
<accession>A0A088RZ61</accession>
<dbReference type="KEGG" id="lpan:LPMP_331510"/>
<dbReference type="VEuPathDB" id="TriTrypDB:LPMP_331510"/>
<dbReference type="RefSeq" id="XP_010702243.1">
    <property type="nucleotide sequence ID" value="XM_010703941.1"/>
</dbReference>
<evidence type="ECO:0000313" key="2">
    <source>
        <dbReference type="EMBL" id="AIO01443.1"/>
    </source>
</evidence>
<reference evidence="2 3" key="1">
    <citation type="journal article" date="2015" name="Sci. Rep.">
        <title>The genome of Leishmania panamensis: insights into genomics of the L. (Viannia) subgenus.</title>
        <authorList>
            <person name="Llanes A."/>
            <person name="Restrepo C.M."/>
            <person name="Vecchio G.D."/>
            <person name="Anguizola F.J."/>
            <person name="Lleonart R."/>
        </authorList>
    </citation>
    <scope>NUCLEOTIDE SEQUENCE [LARGE SCALE GENOMIC DNA]</scope>
    <source>
        <strain evidence="2 3">MHOM/PA/94/PSC-1</strain>
    </source>
</reference>
<protein>
    <submittedName>
        <fullName evidence="2">Uncharacterized protein</fullName>
    </submittedName>
</protein>